<dbReference type="GeneID" id="6752116"/>
<dbReference type="InterPro" id="IPR042241">
    <property type="entry name" value="GCP_C_sf"/>
</dbReference>
<dbReference type="GO" id="GO:0005813">
    <property type="term" value="C:centrosome"/>
    <property type="evidence" value="ECO:0007669"/>
    <property type="project" value="UniProtKB-SubCell"/>
</dbReference>
<comment type="similarity">
    <text evidence="2 8">Belongs to the TUBGCP family.</text>
</comment>
<reference evidence="11 12" key="1">
    <citation type="journal article" date="2008" name="Nature">
        <title>The Trichoplax genome and the nature of placozoans.</title>
        <authorList>
            <person name="Srivastava M."/>
            <person name="Begovic E."/>
            <person name="Chapman J."/>
            <person name="Putnam N.H."/>
            <person name="Hellsten U."/>
            <person name="Kawashima T."/>
            <person name="Kuo A."/>
            <person name="Mitros T."/>
            <person name="Salamov A."/>
            <person name="Carpenter M.L."/>
            <person name="Signorovitch A.Y."/>
            <person name="Moreno M.A."/>
            <person name="Kamm K."/>
            <person name="Grimwood J."/>
            <person name="Schmutz J."/>
            <person name="Shapiro H."/>
            <person name="Grigoriev I.V."/>
            <person name="Buss L.W."/>
            <person name="Schierwater B."/>
            <person name="Dellaporta S.L."/>
            <person name="Rokhsar D.S."/>
        </authorList>
    </citation>
    <scope>NUCLEOTIDE SEQUENCE [LARGE SCALE GENOMIC DNA]</scope>
    <source>
        <strain evidence="11 12">Grell-BS-1999</strain>
    </source>
</reference>
<dbReference type="InterPro" id="IPR041470">
    <property type="entry name" value="GCP_N"/>
</dbReference>
<dbReference type="FunCoup" id="B3RRP8">
    <property type="interactions" value="1512"/>
</dbReference>
<name>B3RRP8_TRIAD</name>
<dbReference type="GO" id="GO:0031122">
    <property type="term" value="P:cytoplasmic microtubule organization"/>
    <property type="evidence" value="ECO:0000318"/>
    <property type="project" value="GO_Central"/>
</dbReference>
<dbReference type="GO" id="GO:0000278">
    <property type="term" value="P:mitotic cell cycle"/>
    <property type="evidence" value="ECO:0000318"/>
    <property type="project" value="GO_Central"/>
</dbReference>
<dbReference type="Gene3D" id="1.20.120.1900">
    <property type="entry name" value="Gamma-tubulin complex, C-terminal domain"/>
    <property type="match status" value="1"/>
</dbReference>
<dbReference type="GO" id="GO:0007020">
    <property type="term" value="P:microtubule nucleation"/>
    <property type="evidence" value="ECO:0000318"/>
    <property type="project" value="GO_Central"/>
</dbReference>
<dbReference type="PhylomeDB" id="B3RRP8"/>
<keyword evidence="5 8" id="KW-0206">Cytoskeleton</keyword>
<feature type="domain" description="Gamma tubulin complex component C-terminal" evidence="9">
    <location>
        <begin position="524"/>
        <end position="879"/>
    </location>
</feature>
<dbReference type="eggNOG" id="KOG2001">
    <property type="taxonomic scope" value="Eukaryota"/>
</dbReference>
<dbReference type="InParanoid" id="B3RRP8"/>
<dbReference type="GO" id="GO:0000930">
    <property type="term" value="C:gamma-tubulin complex"/>
    <property type="evidence" value="ECO:0000318"/>
    <property type="project" value="GO_Central"/>
</dbReference>
<sequence>MSEFHIHHLVSELLEKLGLVSNCIQQLKHFITLILTGGKGAEVYADILQKNTTPYVTTQVSAHTAKRKIADQCSSPSEFLRKYNDLKSRSIQEVDSLTFFLSKLIDEKSVVEYLKDHAAKTSSEDFQYPSVNSSLSSSTSEQLRTLQNQIAIATGGSSNYHSSEALRKILREKQAKKLAGTKVPDRPEWITERPYLTQDYVINVPESRITAASEQVSIGTLPLPLQELAILEDLLYLLKGVEGKYILVKQGRDRSGVRSFIIDKTLDPSLMELINRILPMCSYYSIICQFLEEKCFFEYGLVNQALTAAIHELMKEHLIVTAQLEHQIRQGNLSLQKMWFYLQPSMKTFEVVQSIILSINKGFLRGGNVLTLLHEVTKSHLIDSKIQELSFHLTQSAGQPFFEILEHWIYKGIIVDPYSEFFIIENTSLLKEGIAEDLHDAYWDHRYTIQPDRIPVFLSKLAEKILRTGKYLNVIRECGRDVQYPNAEEIVYTLDDRKYIDHIERAYNYASEELLKVLLKEKDLKGRLRSIRNYFLMNQGDFFVHFMDLAEDEMRKNIVLPRLDALLELALRTSAAVHDPYKDDLRIELLSYDLITQLFRILAVSQDTKRPTEQTVNISVLEAFTFDFTVHWPLSIIISRKALTRYQMLFRHLFYAKHVEKQLCSIWVSSKVAKQYQLRASKWYAAAFALRQRMLHFVQNYQYYMIFEVIAPNWHVLEEKLLLVSNIDELLEHHNDFLDRCLEECMLTNPELLKIVSKLMLVCVTFTNWMNRFSHSVEVDSRITEVTGQNLSRSMIGNAGKSIGGMQALEERRVTTKIVSEHIDQLIGSDEFERSIDNFSKNFLKQLIDLLDRVGELGVINYQQSIINIIARVDYNGFYTERLRMQAEIRAKAKADKKVANKLTRTKSTAEEIRESNLIKGISDFPSGSIDEELAASIISVPDISDADDDTR</sequence>
<keyword evidence="12" id="KW-1185">Reference proteome</keyword>
<dbReference type="AlphaFoldDB" id="B3RRP8"/>
<dbReference type="RefSeq" id="XP_002110385.1">
    <property type="nucleotide sequence ID" value="XM_002110349.1"/>
</dbReference>
<dbReference type="Pfam" id="PF04130">
    <property type="entry name" value="GCP_C_terminal"/>
    <property type="match status" value="1"/>
</dbReference>
<dbReference type="EMBL" id="DS985243">
    <property type="protein sequence ID" value="EDV26389.1"/>
    <property type="molecule type" value="Genomic_DNA"/>
</dbReference>
<comment type="subunit">
    <text evidence="7">Component of the gamma-tubulin ring complex (gTuRC) consisting of TUBGCP2, TUBGCP3, TUBGCP4, TUBGCP5 and TUBGCP6 and gamma-tubulin TUBG1 or TUBG2. TUBGCP2, TUBGCP3, TUBGCP4, TUBGCP5 and TUBGCP6 assemble in a 5:5:2:1:1 stoichiometry; each is associated with a gamma-tubulin, thereby arranging 14 gamma-tubulins in a helical manner. Gamma-tubulin at the first position is blocked by TUBGCP3 at the last position, allowing 13 protafilaments to grow into a microtubule. The gTuRC (via TUBGCP3 and TUBGCP6) interacts with ACTB and MZT1; the interactions form a luminal bridge that stabilizes the initial structure during complex assembly. The gTuRC (via TUBGCP2) interacts with MZT2A/MZT2B and CDK5RAP2 (via CM1 motif); the interactions play a role in gTuRC activation. Interacts with ATF5; the ATF5:PCNT:polyglutamylated tubulin (PGT) tripartite unites the mother centriole and the pericentriolar material (PCM) in the centrosome.</text>
</comment>
<evidence type="ECO:0000313" key="12">
    <source>
        <dbReference type="Proteomes" id="UP000009022"/>
    </source>
</evidence>
<dbReference type="Proteomes" id="UP000009022">
    <property type="component" value="Unassembled WGS sequence"/>
</dbReference>
<dbReference type="KEGG" id="tad:TRIADDRAFT_23299"/>
<accession>B3RRP8</accession>
<evidence type="ECO:0000259" key="9">
    <source>
        <dbReference type="Pfam" id="PF04130"/>
    </source>
</evidence>
<dbReference type="HOGENOM" id="CLU_007738_1_0_1"/>
<dbReference type="GO" id="GO:0005874">
    <property type="term" value="C:microtubule"/>
    <property type="evidence" value="ECO:0007669"/>
    <property type="project" value="UniProtKB-KW"/>
</dbReference>
<evidence type="ECO:0000256" key="1">
    <source>
        <dbReference type="ARBA" id="ARBA00004300"/>
    </source>
</evidence>
<dbReference type="OMA" id="GCSFANC"/>
<dbReference type="GO" id="GO:0051225">
    <property type="term" value="P:spindle assembly"/>
    <property type="evidence" value="ECO:0000318"/>
    <property type="project" value="GO_Central"/>
</dbReference>
<keyword evidence="4 8" id="KW-0493">Microtubule</keyword>
<comment type="function">
    <text evidence="6">Component of the gamma-tubulin ring complex (gTuRC) which mediates microtubule nucleation. The gTuRC regulates the minus-end nucleation of alpha-beta tubulin heterodimers that grow into microtubule protafilaments, a critical step in centrosome duplication and spindle formation. Plays a role in neuronal migration.</text>
</comment>
<dbReference type="GO" id="GO:0051321">
    <property type="term" value="P:meiotic cell cycle"/>
    <property type="evidence" value="ECO:0000318"/>
    <property type="project" value="GO_Central"/>
</dbReference>
<evidence type="ECO:0000256" key="2">
    <source>
        <dbReference type="ARBA" id="ARBA00010337"/>
    </source>
</evidence>
<evidence type="ECO:0000256" key="8">
    <source>
        <dbReference type="RuleBase" id="RU363050"/>
    </source>
</evidence>
<organism evidence="11 12">
    <name type="scientific">Trichoplax adhaerens</name>
    <name type="common">Trichoplax reptans</name>
    <dbReference type="NCBI Taxonomy" id="10228"/>
    <lineage>
        <taxon>Eukaryota</taxon>
        <taxon>Metazoa</taxon>
        <taxon>Placozoa</taxon>
        <taxon>Uniplacotomia</taxon>
        <taxon>Trichoplacea</taxon>
        <taxon>Trichoplacidae</taxon>
        <taxon>Trichoplax</taxon>
    </lineage>
</organism>
<dbReference type="GO" id="GO:0043015">
    <property type="term" value="F:gamma-tubulin binding"/>
    <property type="evidence" value="ECO:0000318"/>
    <property type="project" value="GO_Central"/>
</dbReference>
<dbReference type="CTD" id="6752116"/>
<dbReference type="PANTHER" id="PTHR19302:SF13">
    <property type="entry name" value="GAMMA-TUBULIN COMPLEX COMPONENT 2"/>
    <property type="match status" value="1"/>
</dbReference>
<proteinExistence type="inferred from homology"/>
<comment type="subcellular location">
    <subcellularLocation>
        <location evidence="1">Cytoplasm</location>
        <location evidence="1">Cytoskeleton</location>
        <location evidence="1">Microtubule organizing center</location>
        <location evidence="1">Centrosome</location>
    </subcellularLocation>
</comment>
<keyword evidence="3 8" id="KW-0963">Cytoplasm</keyword>
<dbReference type="OrthoDB" id="2192946at2759"/>
<gene>
    <name evidence="11" type="ORF">TRIADDRAFT_23299</name>
</gene>
<evidence type="ECO:0000259" key="10">
    <source>
        <dbReference type="Pfam" id="PF17681"/>
    </source>
</evidence>
<evidence type="ECO:0000256" key="6">
    <source>
        <dbReference type="ARBA" id="ARBA00093403"/>
    </source>
</evidence>
<dbReference type="PANTHER" id="PTHR19302">
    <property type="entry name" value="GAMMA TUBULIN COMPLEX PROTEIN"/>
    <property type="match status" value="1"/>
</dbReference>
<dbReference type="InterPro" id="IPR040457">
    <property type="entry name" value="GCP_C"/>
</dbReference>
<dbReference type="InterPro" id="IPR007259">
    <property type="entry name" value="GCP"/>
</dbReference>
<protein>
    <recommendedName>
        <fullName evidence="8">Gamma-tubulin complex component</fullName>
    </recommendedName>
</protein>
<evidence type="ECO:0000256" key="5">
    <source>
        <dbReference type="ARBA" id="ARBA00023212"/>
    </source>
</evidence>
<evidence type="ECO:0000256" key="7">
    <source>
        <dbReference type="ARBA" id="ARBA00093572"/>
    </source>
</evidence>
<dbReference type="STRING" id="10228.B3RRP8"/>
<dbReference type="GO" id="GO:0000922">
    <property type="term" value="C:spindle pole"/>
    <property type="evidence" value="ECO:0007669"/>
    <property type="project" value="InterPro"/>
</dbReference>
<dbReference type="Pfam" id="PF17681">
    <property type="entry name" value="GCP_N_terminal"/>
    <property type="match status" value="1"/>
</dbReference>
<evidence type="ECO:0000313" key="11">
    <source>
        <dbReference type="EMBL" id="EDV26389.1"/>
    </source>
</evidence>
<evidence type="ECO:0000256" key="4">
    <source>
        <dbReference type="ARBA" id="ARBA00022701"/>
    </source>
</evidence>
<evidence type="ECO:0000256" key="3">
    <source>
        <dbReference type="ARBA" id="ARBA00022490"/>
    </source>
</evidence>
<feature type="domain" description="Gamma tubulin complex component protein N-terminal" evidence="10">
    <location>
        <begin position="231"/>
        <end position="521"/>
    </location>
</feature>
<dbReference type="FunFam" id="1.20.120.1900:FF:000002">
    <property type="entry name" value="Gamma-tubulin complex component"/>
    <property type="match status" value="1"/>
</dbReference>